<organism evidence="1 2">
    <name type="scientific">Tetrabaena socialis</name>
    <dbReference type="NCBI Taxonomy" id="47790"/>
    <lineage>
        <taxon>Eukaryota</taxon>
        <taxon>Viridiplantae</taxon>
        <taxon>Chlorophyta</taxon>
        <taxon>core chlorophytes</taxon>
        <taxon>Chlorophyceae</taxon>
        <taxon>CS clade</taxon>
        <taxon>Chlamydomonadales</taxon>
        <taxon>Tetrabaenaceae</taxon>
        <taxon>Tetrabaena</taxon>
    </lineage>
</organism>
<feature type="non-terminal residue" evidence="1">
    <location>
        <position position="1"/>
    </location>
</feature>
<keyword evidence="2" id="KW-1185">Reference proteome</keyword>
<evidence type="ECO:0000313" key="1">
    <source>
        <dbReference type="EMBL" id="PNH05319.1"/>
    </source>
</evidence>
<comment type="caution">
    <text evidence="1">The sequence shown here is derived from an EMBL/GenBank/DDBJ whole genome shotgun (WGS) entry which is preliminary data.</text>
</comment>
<dbReference type="Proteomes" id="UP000236333">
    <property type="component" value="Unassembled WGS sequence"/>
</dbReference>
<dbReference type="EMBL" id="PGGS01000315">
    <property type="protein sequence ID" value="PNH05319.1"/>
    <property type="molecule type" value="Genomic_DNA"/>
</dbReference>
<sequence>PGSPRPRQPTTGACATQGGKWLALGHALAGLFFVGAARVHEAGGARAGRRAAAGRCRLPGPADGQVCRGGWHRGRCARGKCVGVCATAGWGRDGRDL</sequence>
<dbReference type="AlphaFoldDB" id="A0A2J7ZYH1"/>
<accession>A0A2J7ZYH1</accession>
<feature type="non-terminal residue" evidence="1">
    <location>
        <position position="97"/>
    </location>
</feature>
<name>A0A2J7ZYH1_9CHLO</name>
<evidence type="ECO:0000313" key="2">
    <source>
        <dbReference type="Proteomes" id="UP000236333"/>
    </source>
</evidence>
<gene>
    <name evidence="1" type="ORF">TSOC_008447</name>
</gene>
<protein>
    <submittedName>
        <fullName evidence="1">Uncharacterized protein</fullName>
    </submittedName>
</protein>
<reference evidence="1 2" key="1">
    <citation type="journal article" date="2017" name="Mol. Biol. Evol.">
        <title>The 4-celled Tetrabaena socialis nuclear genome reveals the essential components for genetic control of cell number at the origin of multicellularity in the volvocine lineage.</title>
        <authorList>
            <person name="Featherston J."/>
            <person name="Arakaki Y."/>
            <person name="Hanschen E.R."/>
            <person name="Ferris P.J."/>
            <person name="Michod R.E."/>
            <person name="Olson B.J.S.C."/>
            <person name="Nozaki H."/>
            <person name="Durand P.M."/>
        </authorList>
    </citation>
    <scope>NUCLEOTIDE SEQUENCE [LARGE SCALE GENOMIC DNA]</scope>
    <source>
        <strain evidence="1 2">NIES-571</strain>
    </source>
</reference>
<proteinExistence type="predicted"/>